<keyword evidence="9" id="KW-1185">Reference proteome</keyword>
<dbReference type="GO" id="GO:0006355">
    <property type="term" value="P:regulation of DNA-templated transcription"/>
    <property type="evidence" value="ECO:0007669"/>
    <property type="project" value="TreeGrafter"/>
</dbReference>
<evidence type="ECO:0000259" key="7">
    <source>
        <dbReference type="PROSITE" id="PS50110"/>
    </source>
</evidence>
<evidence type="ECO:0000256" key="3">
    <source>
        <dbReference type="ARBA" id="ARBA00023015"/>
    </source>
</evidence>
<keyword evidence="4" id="KW-0238">DNA-binding</keyword>
<keyword evidence="1 6" id="KW-0597">Phosphoprotein</keyword>
<feature type="modified residue" description="4-aspartylphosphate" evidence="6">
    <location>
        <position position="60"/>
    </location>
</feature>
<dbReference type="GeneID" id="4463384"/>
<dbReference type="STRING" id="349307.Mthe_1109"/>
<proteinExistence type="predicted"/>
<dbReference type="GO" id="GO:0000155">
    <property type="term" value="F:phosphorelay sensor kinase activity"/>
    <property type="evidence" value="ECO:0007669"/>
    <property type="project" value="InterPro"/>
</dbReference>
<dbReference type="OrthoDB" id="8127at2157"/>
<dbReference type="PANTHER" id="PTHR48111">
    <property type="entry name" value="REGULATOR OF RPOS"/>
    <property type="match status" value="1"/>
</dbReference>
<name>A0B868_METTP</name>
<dbReference type="AlphaFoldDB" id="A0B868"/>
<dbReference type="GO" id="GO:0005829">
    <property type="term" value="C:cytosol"/>
    <property type="evidence" value="ECO:0007669"/>
    <property type="project" value="TreeGrafter"/>
</dbReference>
<evidence type="ECO:0000313" key="8">
    <source>
        <dbReference type="EMBL" id="ABK14892.1"/>
    </source>
</evidence>
<dbReference type="KEGG" id="mtp:Mthe_1109"/>
<dbReference type="InterPro" id="IPR039420">
    <property type="entry name" value="WalR-like"/>
</dbReference>
<accession>A0B868</accession>
<keyword evidence="2" id="KW-0902">Two-component regulatory system</keyword>
<protein>
    <submittedName>
        <fullName evidence="8">Response regulator receiver protein</fullName>
    </submittedName>
</protein>
<dbReference type="PROSITE" id="PS50110">
    <property type="entry name" value="RESPONSE_REGULATORY"/>
    <property type="match status" value="1"/>
</dbReference>
<evidence type="ECO:0000256" key="4">
    <source>
        <dbReference type="ARBA" id="ARBA00023125"/>
    </source>
</evidence>
<organism evidence="8 9">
    <name type="scientific">Methanothrix thermoacetophila (strain DSM 6194 / JCM 14653 / NBRC 101360 / PT)</name>
    <name type="common">Methanosaeta thermophila</name>
    <dbReference type="NCBI Taxonomy" id="349307"/>
    <lineage>
        <taxon>Archaea</taxon>
        <taxon>Methanobacteriati</taxon>
        <taxon>Methanobacteriota</taxon>
        <taxon>Stenosarchaea group</taxon>
        <taxon>Methanomicrobia</taxon>
        <taxon>Methanotrichales</taxon>
        <taxon>Methanotrichaceae</taxon>
        <taxon>Methanothrix</taxon>
    </lineage>
</organism>
<dbReference type="Proteomes" id="UP000000674">
    <property type="component" value="Chromosome"/>
</dbReference>
<dbReference type="SMART" id="SM00448">
    <property type="entry name" value="REC"/>
    <property type="match status" value="1"/>
</dbReference>
<dbReference type="Pfam" id="PF00072">
    <property type="entry name" value="Response_reg"/>
    <property type="match status" value="1"/>
</dbReference>
<evidence type="ECO:0000256" key="6">
    <source>
        <dbReference type="PROSITE-ProRule" id="PRU00169"/>
    </source>
</evidence>
<sequence>MDKLRRVLLVEDNDAHAVLIQRIFEENGSAWSVSRVSTLADAMRFLDENQDSLPDIVIADYRLPDGTGLDLTRGAATPEDVGFPLIILTGVGSERLAVQTMKSGAMDYVVKSSEDLRQLPSTASRILNEWSTLMERRRTEMEIAKCVSDLEADKLNLDEFMDRISHELEEAITTIKETNTRIRKRLSDNIDEEILNDLYRVESAAERAGMLTDKLFEYLLPLYFDSSLVRLYMQNLEELKSRKEEQT</sequence>
<dbReference type="Gene3D" id="3.40.50.2300">
    <property type="match status" value="1"/>
</dbReference>
<dbReference type="CDD" id="cd00156">
    <property type="entry name" value="REC"/>
    <property type="match status" value="1"/>
</dbReference>
<dbReference type="RefSeq" id="WP_011696285.1">
    <property type="nucleotide sequence ID" value="NC_008553.1"/>
</dbReference>
<dbReference type="InterPro" id="IPR001789">
    <property type="entry name" value="Sig_transdc_resp-reg_receiver"/>
</dbReference>
<evidence type="ECO:0000256" key="2">
    <source>
        <dbReference type="ARBA" id="ARBA00023012"/>
    </source>
</evidence>
<dbReference type="SUPFAM" id="SSF47384">
    <property type="entry name" value="Homodimeric domain of signal transducing histidine kinase"/>
    <property type="match status" value="1"/>
</dbReference>
<keyword evidence="3" id="KW-0805">Transcription regulation</keyword>
<dbReference type="GO" id="GO:0000156">
    <property type="term" value="F:phosphorelay response regulator activity"/>
    <property type="evidence" value="ECO:0007669"/>
    <property type="project" value="TreeGrafter"/>
</dbReference>
<evidence type="ECO:0000256" key="1">
    <source>
        <dbReference type="ARBA" id="ARBA00022553"/>
    </source>
</evidence>
<dbReference type="PANTHER" id="PTHR48111:SF1">
    <property type="entry name" value="TWO-COMPONENT RESPONSE REGULATOR ORR33"/>
    <property type="match status" value="1"/>
</dbReference>
<feature type="domain" description="Response regulatory" evidence="7">
    <location>
        <begin position="6"/>
        <end position="126"/>
    </location>
</feature>
<gene>
    <name evidence="8" type="ordered locus">Mthe_1109</name>
</gene>
<dbReference type="HOGENOM" id="CLU_1122634_0_0_2"/>
<dbReference type="GO" id="GO:0000976">
    <property type="term" value="F:transcription cis-regulatory region binding"/>
    <property type="evidence" value="ECO:0007669"/>
    <property type="project" value="TreeGrafter"/>
</dbReference>
<dbReference type="InterPro" id="IPR011006">
    <property type="entry name" value="CheY-like_superfamily"/>
</dbReference>
<reference evidence="8 9" key="1">
    <citation type="submission" date="2006-10" db="EMBL/GenBank/DDBJ databases">
        <title>Complete sequence of Methanosaeta thermophila PT.</title>
        <authorList>
            <consortium name="US DOE Joint Genome Institute"/>
            <person name="Copeland A."/>
            <person name="Lucas S."/>
            <person name="Lapidus A."/>
            <person name="Barry K."/>
            <person name="Detter J.C."/>
            <person name="Glavina del Rio T."/>
            <person name="Hammon N."/>
            <person name="Israni S."/>
            <person name="Pitluck S."/>
            <person name="Chain P."/>
            <person name="Malfatti S."/>
            <person name="Shin M."/>
            <person name="Vergez L."/>
            <person name="Schmutz J."/>
            <person name="Larimer F."/>
            <person name="Land M."/>
            <person name="Hauser L."/>
            <person name="Kyrpides N."/>
            <person name="Kim E."/>
            <person name="Smith K.S."/>
            <person name="Ingram-Smith C."/>
            <person name="Richardson P."/>
        </authorList>
    </citation>
    <scope>NUCLEOTIDE SEQUENCE [LARGE SCALE GENOMIC DNA]</scope>
    <source>
        <strain evidence="9">DSM 6194 / JCM 14653 / NBRC 101360 / PT</strain>
    </source>
</reference>
<evidence type="ECO:0000313" key="9">
    <source>
        <dbReference type="Proteomes" id="UP000000674"/>
    </source>
</evidence>
<evidence type="ECO:0000256" key="5">
    <source>
        <dbReference type="ARBA" id="ARBA00023163"/>
    </source>
</evidence>
<keyword evidence="5" id="KW-0804">Transcription</keyword>
<dbReference type="SUPFAM" id="SSF52172">
    <property type="entry name" value="CheY-like"/>
    <property type="match status" value="1"/>
</dbReference>
<dbReference type="InterPro" id="IPR036097">
    <property type="entry name" value="HisK_dim/P_sf"/>
</dbReference>
<dbReference type="EMBL" id="CP000477">
    <property type="protein sequence ID" value="ABK14892.1"/>
    <property type="molecule type" value="Genomic_DNA"/>
</dbReference>
<dbReference type="GO" id="GO:0032993">
    <property type="term" value="C:protein-DNA complex"/>
    <property type="evidence" value="ECO:0007669"/>
    <property type="project" value="TreeGrafter"/>
</dbReference>